<dbReference type="InterPro" id="IPR002078">
    <property type="entry name" value="Sigma_54_int"/>
</dbReference>
<dbReference type="OrthoDB" id="5496274at2"/>
<dbReference type="GO" id="GO:0006355">
    <property type="term" value="P:regulation of DNA-templated transcription"/>
    <property type="evidence" value="ECO:0007669"/>
    <property type="project" value="InterPro"/>
</dbReference>
<dbReference type="Gene3D" id="3.30.450.40">
    <property type="match status" value="1"/>
</dbReference>
<keyword evidence="2" id="KW-0067">ATP-binding</keyword>
<dbReference type="Gene3D" id="1.10.8.60">
    <property type="match status" value="1"/>
</dbReference>
<evidence type="ECO:0000256" key="4">
    <source>
        <dbReference type="ARBA" id="ARBA00023163"/>
    </source>
</evidence>
<dbReference type="PRINTS" id="PR01590">
    <property type="entry name" value="HTHFIS"/>
</dbReference>
<dbReference type="InterPro" id="IPR058031">
    <property type="entry name" value="AAA_lid_NorR"/>
</dbReference>
<dbReference type="Pfam" id="PF25601">
    <property type="entry name" value="AAA_lid_14"/>
    <property type="match status" value="1"/>
</dbReference>
<keyword evidence="1" id="KW-0547">Nucleotide-binding</keyword>
<dbReference type="GO" id="GO:0043565">
    <property type="term" value="F:sequence-specific DNA binding"/>
    <property type="evidence" value="ECO:0007669"/>
    <property type="project" value="InterPro"/>
</dbReference>
<gene>
    <name evidence="6" type="primary">acoR_3</name>
    <name evidence="6" type="ORF">NCTC1934_05006</name>
</gene>
<evidence type="ECO:0000256" key="2">
    <source>
        <dbReference type="ARBA" id="ARBA00022840"/>
    </source>
</evidence>
<dbReference type="InterPro" id="IPR027417">
    <property type="entry name" value="P-loop_NTPase"/>
</dbReference>
<dbReference type="GO" id="GO:0005524">
    <property type="term" value="F:ATP binding"/>
    <property type="evidence" value="ECO:0007669"/>
    <property type="project" value="UniProtKB-KW"/>
</dbReference>
<accession>A0A379JGV0</accession>
<protein>
    <submittedName>
        <fullName evidence="6">Acetoin catabolism regulatory protein</fullName>
    </submittedName>
</protein>
<evidence type="ECO:0000259" key="5">
    <source>
        <dbReference type="PROSITE" id="PS50045"/>
    </source>
</evidence>
<sequence length="588" mass="63386">MDAGDDTIGVERAREVFVSAGDIPSGAVSDLVVASWQRSVNAGVDDVENVLDRTYLDDLDLHGRFARCAVPVIDRLEHELSDMPVSIALADQDGRVLLRRDNQRFLTGRFDGVFFAPGFVYTEDTVGTNGVGTALAAGKAVLIRGAEHYAENITVFACAGAPVRDPLTGAVQGILDLSCLAKDANGLMLALVREAACGIESELRAAASLGQQAVLDSFLRIGRMGRTPTVALAGEVFMTDARADAELSPHDRIRLRELAAGLTGARGTVVSVDLPTGRKARVRSIPVPADGPAAGVVLQVDLTPATARAIPHATRRIGLAEVPGDSPAWRMACSDVLETARVRRPLVMLGEPGVGKRALIAAAHRHTYPTRSLVVVDCRDDAVPSGFDAAWNRSRPATIVLAHLNELPDRSVEELAARLENADGSDHWLAVTMTTTESAEPGRLDAVLRHFEHSITVPALRHHIDDLRQIVPRLLRTLAPRRAVHPTPDTMRVLLGYDWPGNIAELRDALRTALARRPAGDLRRADLPESCFAASRRVLTPIEVVERDAIVRALVQVGGNRHHAARMLGIARSSLYRKIESYGIRPTA</sequence>
<dbReference type="PANTHER" id="PTHR32071:SF122">
    <property type="entry name" value="SIGMA FACTOR"/>
    <property type="match status" value="1"/>
</dbReference>
<dbReference type="PROSITE" id="PS50045">
    <property type="entry name" value="SIGMA54_INTERACT_4"/>
    <property type="match status" value="1"/>
</dbReference>
<dbReference type="RefSeq" id="WP_039819335.1">
    <property type="nucleotide sequence ID" value="NZ_UGRY01000003.1"/>
</dbReference>
<dbReference type="Proteomes" id="UP000255467">
    <property type="component" value="Unassembled WGS sequence"/>
</dbReference>
<dbReference type="AlphaFoldDB" id="A0A379JGV0"/>
<organism evidence="6 7">
    <name type="scientific">Nocardia otitidiscaviarum</name>
    <dbReference type="NCBI Taxonomy" id="1823"/>
    <lineage>
        <taxon>Bacteria</taxon>
        <taxon>Bacillati</taxon>
        <taxon>Actinomycetota</taxon>
        <taxon>Actinomycetes</taxon>
        <taxon>Mycobacteriales</taxon>
        <taxon>Nocardiaceae</taxon>
        <taxon>Nocardia</taxon>
    </lineage>
</organism>
<evidence type="ECO:0000256" key="3">
    <source>
        <dbReference type="ARBA" id="ARBA00023015"/>
    </source>
</evidence>
<evidence type="ECO:0000256" key="1">
    <source>
        <dbReference type="ARBA" id="ARBA00022741"/>
    </source>
</evidence>
<keyword evidence="7" id="KW-1185">Reference proteome</keyword>
<dbReference type="PANTHER" id="PTHR32071">
    <property type="entry name" value="TRANSCRIPTIONAL REGULATORY PROTEIN"/>
    <property type="match status" value="1"/>
</dbReference>
<dbReference type="Pfam" id="PF02954">
    <property type="entry name" value="HTH_8"/>
    <property type="match status" value="1"/>
</dbReference>
<dbReference type="SUPFAM" id="SSF46689">
    <property type="entry name" value="Homeodomain-like"/>
    <property type="match status" value="1"/>
</dbReference>
<dbReference type="InterPro" id="IPR009057">
    <property type="entry name" value="Homeodomain-like_sf"/>
</dbReference>
<dbReference type="SUPFAM" id="SSF52540">
    <property type="entry name" value="P-loop containing nucleoside triphosphate hydrolases"/>
    <property type="match status" value="1"/>
</dbReference>
<evidence type="ECO:0000313" key="6">
    <source>
        <dbReference type="EMBL" id="SUD47685.1"/>
    </source>
</evidence>
<dbReference type="EMBL" id="UGRY01000003">
    <property type="protein sequence ID" value="SUD47685.1"/>
    <property type="molecule type" value="Genomic_DNA"/>
</dbReference>
<dbReference type="InterPro" id="IPR029016">
    <property type="entry name" value="GAF-like_dom_sf"/>
</dbReference>
<name>A0A379JGV0_9NOCA</name>
<dbReference type="Gene3D" id="3.40.50.300">
    <property type="entry name" value="P-loop containing nucleotide triphosphate hydrolases"/>
    <property type="match status" value="1"/>
</dbReference>
<dbReference type="InterPro" id="IPR002197">
    <property type="entry name" value="HTH_Fis"/>
</dbReference>
<reference evidence="6 7" key="1">
    <citation type="submission" date="2018-06" db="EMBL/GenBank/DDBJ databases">
        <authorList>
            <consortium name="Pathogen Informatics"/>
            <person name="Doyle S."/>
        </authorList>
    </citation>
    <scope>NUCLEOTIDE SEQUENCE [LARGE SCALE GENOMIC DNA]</scope>
    <source>
        <strain evidence="6 7">NCTC1934</strain>
    </source>
</reference>
<evidence type="ECO:0000313" key="7">
    <source>
        <dbReference type="Proteomes" id="UP000255467"/>
    </source>
</evidence>
<keyword evidence="4" id="KW-0804">Transcription</keyword>
<keyword evidence="3" id="KW-0805">Transcription regulation</keyword>
<feature type="domain" description="Sigma-54 factor interaction" evidence="5">
    <location>
        <begin position="322"/>
        <end position="515"/>
    </location>
</feature>
<proteinExistence type="predicted"/>
<dbReference type="Gene3D" id="1.10.10.60">
    <property type="entry name" value="Homeodomain-like"/>
    <property type="match status" value="1"/>
</dbReference>
<dbReference type="STRING" id="1406858.GCA_000710895_02017"/>